<evidence type="ECO:0000256" key="1">
    <source>
        <dbReference type="SAM" id="MobiDB-lite"/>
    </source>
</evidence>
<keyword evidence="3" id="KW-1185">Reference proteome</keyword>
<comment type="caution">
    <text evidence="2">The sequence shown here is derived from an EMBL/GenBank/DDBJ whole genome shotgun (WGS) entry which is preliminary data.</text>
</comment>
<dbReference type="RefSeq" id="WP_402703698.1">
    <property type="nucleotide sequence ID" value="NZ_JBIUZV010000025.1"/>
</dbReference>
<dbReference type="InterPro" id="IPR008713">
    <property type="entry name" value="Phage_lambda_NinG"/>
</dbReference>
<organism evidence="2 3">
    <name type="scientific">Herbaspirillum chlorophenolicum</name>
    <dbReference type="NCBI Taxonomy" id="211589"/>
    <lineage>
        <taxon>Bacteria</taxon>
        <taxon>Pseudomonadati</taxon>
        <taxon>Pseudomonadota</taxon>
        <taxon>Betaproteobacteria</taxon>
        <taxon>Burkholderiales</taxon>
        <taxon>Oxalobacteraceae</taxon>
        <taxon>Herbaspirillum</taxon>
    </lineage>
</organism>
<protein>
    <submittedName>
        <fullName evidence="2">Recombination protein NinG</fullName>
    </submittedName>
</protein>
<sequence>MMNRSPLTRKKPMQCGGEATPKKFASRCRNPLSALTAKADKAPKQVACKVCKAKYVKLSMSHVACSPACAIEWAKRQREKREREAMRADRVVDRAKREAMKSYGKLVAEAQVAFNAYIRARDVLAGHGCIDCGKPFEPQRPGGSVDAGHYISRGAAPHLRFDERNCFAQRKNCNRPGGTTREAFRAGVEKRIGLSALEALEADQSSPKWTHDDLRTIRRLYQLKLKDLRAKHAEGQAA</sequence>
<dbReference type="Proteomes" id="UP001617427">
    <property type="component" value="Unassembled WGS sequence"/>
</dbReference>
<reference evidence="2 3" key="1">
    <citation type="submission" date="2024-10" db="EMBL/GenBank/DDBJ databases">
        <title>The Natural Products Discovery Center: Release of the First 8490 Sequenced Strains for Exploring Actinobacteria Biosynthetic Diversity.</title>
        <authorList>
            <person name="Kalkreuter E."/>
            <person name="Kautsar S.A."/>
            <person name="Yang D."/>
            <person name="Bader C.D."/>
            <person name="Teijaro C.N."/>
            <person name="Fluegel L."/>
            <person name="Davis C.M."/>
            <person name="Simpson J.R."/>
            <person name="Lauterbach L."/>
            <person name="Steele A.D."/>
            <person name="Gui C."/>
            <person name="Meng S."/>
            <person name="Li G."/>
            <person name="Viehrig K."/>
            <person name="Ye F."/>
            <person name="Su P."/>
            <person name="Kiefer A.F."/>
            <person name="Nichols A."/>
            <person name="Cepeda A.J."/>
            <person name="Yan W."/>
            <person name="Fan B."/>
            <person name="Jiang Y."/>
            <person name="Adhikari A."/>
            <person name="Zheng C.-J."/>
            <person name="Schuster L."/>
            <person name="Cowan T.M."/>
            <person name="Smanski M.J."/>
            <person name="Chevrette M.G."/>
            <person name="De Carvalho L.P.S."/>
            <person name="Shen B."/>
        </authorList>
    </citation>
    <scope>NUCLEOTIDE SEQUENCE [LARGE SCALE GENOMIC DNA]</scope>
    <source>
        <strain evidence="2 3">NPDC087045</strain>
    </source>
</reference>
<accession>A0ABW8F5J2</accession>
<name>A0ABW8F5J2_9BURK</name>
<evidence type="ECO:0000313" key="2">
    <source>
        <dbReference type="EMBL" id="MFJ3048574.1"/>
    </source>
</evidence>
<dbReference type="Pfam" id="PF05766">
    <property type="entry name" value="NinG"/>
    <property type="match status" value="1"/>
</dbReference>
<gene>
    <name evidence="2" type="ORF">ACIPEN_22295</name>
</gene>
<dbReference type="EMBL" id="JBIUZV010000025">
    <property type="protein sequence ID" value="MFJ3048574.1"/>
    <property type="molecule type" value="Genomic_DNA"/>
</dbReference>
<feature type="region of interest" description="Disordered" evidence="1">
    <location>
        <begin position="1"/>
        <end position="24"/>
    </location>
</feature>
<proteinExistence type="predicted"/>
<evidence type="ECO:0000313" key="3">
    <source>
        <dbReference type="Proteomes" id="UP001617427"/>
    </source>
</evidence>